<protein>
    <submittedName>
        <fullName evidence="1">StAR lipid transfer-like protein</fullName>
    </submittedName>
</protein>
<name>A0AAD7PPF2_QUISA</name>
<gene>
    <name evidence="1" type="ORF">O6P43_017332</name>
</gene>
<dbReference type="KEGG" id="qsa:O6P43_017332"/>
<evidence type="ECO:0000313" key="1">
    <source>
        <dbReference type="EMBL" id="KAJ7962055.1"/>
    </source>
</evidence>
<organism evidence="1 2">
    <name type="scientific">Quillaja saponaria</name>
    <name type="common">Soap bark tree</name>
    <dbReference type="NCBI Taxonomy" id="32244"/>
    <lineage>
        <taxon>Eukaryota</taxon>
        <taxon>Viridiplantae</taxon>
        <taxon>Streptophyta</taxon>
        <taxon>Embryophyta</taxon>
        <taxon>Tracheophyta</taxon>
        <taxon>Spermatophyta</taxon>
        <taxon>Magnoliopsida</taxon>
        <taxon>eudicotyledons</taxon>
        <taxon>Gunneridae</taxon>
        <taxon>Pentapetalae</taxon>
        <taxon>rosids</taxon>
        <taxon>fabids</taxon>
        <taxon>Fabales</taxon>
        <taxon>Quillajaceae</taxon>
        <taxon>Quillaja</taxon>
    </lineage>
</organism>
<evidence type="ECO:0000313" key="2">
    <source>
        <dbReference type="Proteomes" id="UP001163823"/>
    </source>
</evidence>
<keyword evidence="2" id="KW-1185">Reference proteome</keyword>
<accession>A0AAD7PPF2</accession>
<comment type="caution">
    <text evidence="1">The sequence shown here is derived from an EMBL/GenBank/DDBJ whole genome shotgun (WGS) entry which is preliminary data.</text>
</comment>
<dbReference type="PANTHER" id="PTHR37744">
    <property type="entry name" value="STAR LIPID TRANSFER-LIKE PROTEIN"/>
    <property type="match status" value="1"/>
</dbReference>
<proteinExistence type="predicted"/>
<dbReference type="AlphaFoldDB" id="A0AAD7PPF2"/>
<feature type="non-terminal residue" evidence="1">
    <location>
        <position position="1"/>
    </location>
</feature>
<dbReference type="Proteomes" id="UP001163823">
    <property type="component" value="Chromosome 7"/>
</dbReference>
<reference evidence="1" key="1">
    <citation type="journal article" date="2023" name="Science">
        <title>Elucidation of the pathway for biosynthesis of saponin adjuvants from the soapbark tree.</title>
        <authorList>
            <person name="Reed J."/>
            <person name="Orme A."/>
            <person name="El-Demerdash A."/>
            <person name="Owen C."/>
            <person name="Martin L.B.B."/>
            <person name="Misra R.C."/>
            <person name="Kikuchi S."/>
            <person name="Rejzek M."/>
            <person name="Martin A.C."/>
            <person name="Harkess A."/>
            <person name="Leebens-Mack J."/>
            <person name="Louveau T."/>
            <person name="Stephenson M.J."/>
            <person name="Osbourn A."/>
        </authorList>
    </citation>
    <scope>NUCLEOTIDE SEQUENCE</scope>
    <source>
        <strain evidence="1">S10</strain>
    </source>
</reference>
<dbReference type="EMBL" id="JARAOO010000007">
    <property type="protein sequence ID" value="KAJ7962055.1"/>
    <property type="molecule type" value="Genomic_DNA"/>
</dbReference>
<dbReference type="PANTHER" id="PTHR37744:SF1">
    <property type="entry name" value="STAR LIPID TRANSFER-LIKE PROTEIN"/>
    <property type="match status" value="1"/>
</dbReference>
<sequence>QVISVNKIEVGWKWKANLDEAEQRQTVREGEGELNQMDKFGGGFGDRTHWWWALASGAQLGWGICSFMKGCAGDSHLMPFKAFAVASLFVGAGASASVAGLQASGIHKVEDLLEVGASIRTSLGIPSRPQAKNNKMDDS</sequence>